<evidence type="ECO:0000256" key="1">
    <source>
        <dbReference type="SAM" id="Phobius"/>
    </source>
</evidence>
<reference evidence="2 3" key="1">
    <citation type="submission" date="2016-11" db="EMBL/GenBank/DDBJ databases">
        <authorList>
            <person name="Jaros S."/>
            <person name="Januszkiewicz K."/>
            <person name="Wedrychowicz H."/>
        </authorList>
    </citation>
    <scope>NUCLEOTIDE SEQUENCE [LARGE SCALE GENOMIC DNA]</scope>
    <source>
        <strain evidence="2 3">DSM 10068</strain>
    </source>
</reference>
<feature type="transmembrane region" description="Helical" evidence="1">
    <location>
        <begin position="12"/>
        <end position="29"/>
    </location>
</feature>
<sequence>MLFEWFNNRANITFLIAVAGFIISIINFVENRVASRRSIAVTLKFALASDETLLINMEFTNKSRLPISISSGKLVLEGGKQYSFGNKSNTQFVYSNPAISEKTTERTQRFPLKLEPLSTSEMFVEIDQRDKDWGSMLPCKCNAIFGTSRGRIKTSCEIPVSLDNWKQMLQRLR</sequence>
<accession>A0A1M5YP30</accession>
<organism evidence="2 3">
    <name type="scientific">Sporobacter termitidis DSM 10068</name>
    <dbReference type="NCBI Taxonomy" id="1123282"/>
    <lineage>
        <taxon>Bacteria</taxon>
        <taxon>Bacillati</taxon>
        <taxon>Bacillota</taxon>
        <taxon>Clostridia</taxon>
        <taxon>Eubacteriales</taxon>
        <taxon>Oscillospiraceae</taxon>
        <taxon>Sporobacter</taxon>
    </lineage>
</organism>
<name>A0A1M5YP30_9FIRM</name>
<keyword evidence="1" id="KW-0812">Transmembrane</keyword>
<dbReference type="EMBL" id="FQXV01000009">
    <property type="protein sequence ID" value="SHI13640.1"/>
    <property type="molecule type" value="Genomic_DNA"/>
</dbReference>
<keyword evidence="1" id="KW-0472">Membrane</keyword>
<gene>
    <name evidence="2" type="ORF">SAMN02745823_02714</name>
</gene>
<keyword evidence="3" id="KW-1185">Reference proteome</keyword>
<dbReference type="RefSeq" id="WP_073079935.1">
    <property type="nucleotide sequence ID" value="NZ_FQXV01000009.1"/>
</dbReference>
<dbReference type="STRING" id="1123282.SAMN02745823_02714"/>
<dbReference type="Proteomes" id="UP000183995">
    <property type="component" value="Unassembled WGS sequence"/>
</dbReference>
<proteinExistence type="predicted"/>
<evidence type="ECO:0000313" key="3">
    <source>
        <dbReference type="Proteomes" id="UP000183995"/>
    </source>
</evidence>
<evidence type="ECO:0000313" key="2">
    <source>
        <dbReference type="EMBL" id="SHI13640.1"/>
    </source>
</evidence>
<dbReference type="AlphaFoldDB" id="A0A1M5YP30"/>
<protein>
    <submittedName>
        <fullName evidence="2">Uncharacterized protein</fullName>
    </submittedName>
</protein>
<keyword evidence="1" id="KW-1133">Transmembrane helix</keyword>